<evidence type="ECO:0000256" key="5">
    <source>
        <dbReference type="SAM" id="Phobius"/>
    </source>
</evidence>
<keyword evidence="3 5" id="KW-1133">Transmembrane helix</keyword>
<dbReference type="GO" id="GO:0022857">
    <property type="term" value="F:transmembrane transporter activity"/>
    <property type="evidence" value="ECO:0007669"/>
    <property type="project" value="InterPro"/>
</dbReference>
<feature type="transmembrane region" description="Helical" evidence="5">
    <location>
        <begin position="212"/>
        <end position="229"/>
    </location>
</feature>
<name>A0A919MUE7_9ACTN</name>
<dbReference type="InterPro" id="IPR020846">
    <property type="entry name" value="MFS_dom"/>
</dbReference>
<dbReference type="Proteomes" id="UP000647172">
    <property type="component" value="Unassembled WGS sequence"/>
</dbReference>
<keyword evidence="8" id="KW-1185">Reference proteome</keyword>
<dbReference type="AlphaFoldDB" id="A0A919MUE7"/>
<dbReference type="Gene3D" id="1.20.1250.20">
    <property type="entry name" value="MFS general substrate transporter like domains"/>
    <property type="match status" value="1"/>
</dbReference>
<feature type="transmembrane region" description="Helical" evidence="5">
    <location>
        <begin position="235"/>
        <end position="254"/>
    </location>
</feature>
<reference evidence="7" key="1">
    <citation type="submission" date="2021-01" db="EMBL/GenBank/DDBJ databases">
        <title>Whole genome shotgun sequence of Actinoplanes nipponensis NBRC 14063.</title>
        <authorList>
            <person name="Komaki H."/>
            <person name="Tamura T."/>
        </authorList>
    </citation>
    <scope>NUCLEOTIDE SEQUENCE</scope>
    <source>
        <strain evidence="7">NBRC 14063</strain>
    </source>
</reference>
<protein>
    <submittedName>
        <fullName evidence="7">MFS transporter</fullName>
    </submittedName>
</protein>
<dbReference type="GO" id="GO:0005886">
    <property type="term" value="C:plasma membrane"/>
    <property type="evidence" value="ECO:0007669"/>
    <property type="project" value="UniProtKB-SubCell"/>
</dbReference>
<dbReference type="EMBL" id="BOMQ01000044">
    <property type="protein sequence ID" value="GIE50060.1"/>
    <property type="molecule type" value="Genomic_DNA"/>
</dbReference>
<feature type="transmembrane region" description="Helical" evidence="5">
    <location>
        <begin position="141"/>
        <end position="163"/>
    </location>
</feature>
<feature type="transmembrane region" description="Helical" evidence="5">
    <location>
        <begin position="399"/>
        <end position="420"/>
    </location>
</feature>
<accession>A0A919MUE7</accession>
<keyword evidence="2 5" id="KW-0812">Transmembrane</keyword>
<feature type="transmembrane region" description="Helical" evidence="5">
    <location>
        <begin position="331"/>
        <end position="355"/>
    </location>
</feature>
<dbReference type="SUPFAM" id="SSF103473">
    <property type="entry name" value="MFS general substrate transporter"/>
    <property type="match status" value="1"/>
</dbReference>
<evidence type="ECO:0000313" key="7">
    <source>
        <dbReference type="EMBL" id="GIE50060.1"/>
    </source>
</evidence>
<feature type="transmembrane region" description="Helical" evidence="5">
    <location>
        <begin position="169"/>
        <end position="191"/>
    </location>
</feature>
<organism evidence="7 8">
    <name type="scientific">Actinoplanes nipponensis</name>
    <dbReference type="NCBI Taxonomy" id="135950"/>
    <lineage>
        <taxon>Bacteria</taxon>
        <taxon>Bacillati</taxon>
        <taxon>Actinomycetota</taxon>
        <taxon>Actinomycetes</taxon>
        <taxon>Micromonosporales</taxon>
        <taxon>Micromonosporaceae</taxon>
        <taxon>Actinoplanes</taxon>
    </lineage>
</organism>
<dbReference type="InterPro" id="IPR011701">
    <property type="entry name" value="MFS"/>
</dbReference>
<dbReference type="InterPro" id="IPR036259">
    <property type="entry name" value="MFS_trans_sf"/>
</dbReference>
<feature type="transmembrane region" description="Helical" evidence="5">
    <location>
        <begin position="361"/>
        <end position="387"/>
    </location>
</feature>
<evidence type="ECO:0000313" key="8">
    <source>
        <dbReference type="Proteomes" id="UP000647172"/>
    </source>
</evidence>
<feature type="transmembrane region" description="Helical" evidence="5">
    <location>
        <begin position="84"/>
        <end position="106"/>
    </location>
</feature>
<proteinExistence type="predicted"/>
<evidence type="ECO:0000256" key="4">
    <source>
        <dbReference type="ARBA" id="ARBA00023136"/>
    </source>
</evidence>
<dbReference type="Gene3D" id="1.20.1720.10">
    <property type="entry name" value="Multidrug resistance protein D"/>
    <property type="match status" value="1"/>
</dbReference>
<comment type="caution">
    <text evidence="7">The sequence shown here is derived from an EMBL/GenBank/DDBJ whole genome shotgun (WGS) entry which is preliminary data.</text>
</comment>
<evidence type="ECO:0000256" key="2">
    <source>
        <dbReference type="ARBA" id="ARBA00022692"/>
    </source>
</evidence>
<dbReference type="PROSITE" id="PS50850">
    <property type="entry name" value="MFS"/>
    <property type="match status" value="1"/>
</dbReference>
<dbReference type="PRINTS" id="PR01036">
    <property type="entry name" value="TCRTETB"/>
</dbReference>
<dbReference type="PANTHER" id="PTHR23501:SF154">
    <property type="entry name" value="MULTIDRUG-EFFLUX TRANSPORTER RV1634-RELATED"/>
    <property type="match status" value="1"/>
</dbReference>
<feature type="transmembrane region" description="Helical" evidence="5">
    <location>
        <begin position="112"/>
        <end position="134"/>
    </location>
</feature>
<feature type="transmembrane region" description="Helical" evidence="5">
    <location>
        <begin position="266"/>
        <end position="287"/>
    </location>
</feature>
<evidence type="ECO:0000256" key="1">
    <source>
        <dbReference type="ARBA" id="ARBA00004651"/>
    </source>
</evidence>
<feature type="transmembrane region" description="Helical" evidence="5">
    <location>
        <begin position="426"/>
        <end position="445"/>
    </location>
</feature>
<sequence>MESEIRPAGILARPYALTTVGAWSLVFLAAFESLAVTTIMPVVTSDLNGRGLYALAFSSTLAAGVVGMVAIGSWADRRGPAVPLFAAIAVFATGLAVAGTAVSMPVFVAARFLQGLGAGGITVALYVLVALVYPAALHIRIFGAFASAWVLPSMIGPFVAGYVAEALSWHWVFLGVVALVAVAGGLMLPAVRGRDRARADRVPASAADARRVVEAAVVAGSVVALSSLGGLDRAVAWLLAPPAVVVIGIALRHLVPPGTYRIRAGLPAAVVLCGAAGGVFFGTEVYLPLLLHDRYGLPTWLSGVTLTAGAVAWALASAVQGRLSDRLDPGTALRAGAVLLAGGAALELATVVLHLHPAVAAAGWFLAGAGMGTLYPRISTLVLALSAPGEEGFNTAAKSITDAVGGSASLAVAGLLFALAPFTGPFVFTTLLGVVTVLIAVRVAVTAR</sequence>
<feature type="transmembrane region" description="Helical" evidence="5">
    <location>
        <begin position="299"/>
        <end position="319"/>
    </location>
</feature>
<gene>
    <name evidence="7" type="ORF">Ani05nite_35940</name>
</gene>
<evidence type="ECO:0000259" key="6">
    <source>
        <dbReference type="PROSITE" id="PS50850"/>
    </source>
</evidence>
<dbReference type="PANTHER" id="PTHR23501">
    <property type="entry name" value="MAJOR FACILITATOR SUPERFAMILY"/>
    <property type="match status" value="1"/>
</dbReference>
<evidence type="ECO:0000256" key="3">
    <source>
        <dbReference type="ARBA" id="ARBA00022989"/>
    </source>
</evidence>
<keyword evidence="4 5" id="KW-0472">Membrane</keyword>
<dbReference type="Pfam" id="PF07690">
    <property type="entry name" value="MFS_1"/>
    <property type="match status" value="1"/>
</dbReference>
<feature type="domain" description="Major facilitator superfamily (MFS) profile" evidence="6">
    <location>
        <begin position="18"/>
        <end position="448"/>
    </location>
</feature>
<feature type="transmembrane region" description="Helical" evidence="5">
    <location>
        <begin position="51"/>
        <end position="72"/>
    </location>
</feature>
<feature type="transmembrane region" description="Helical" evidence="5">
    <location>
        <begin position="12"/>
        <end position="31"/>
    </location>
</feature>
<comment type="subcellular location">
    <subcellularLocation>
        <location evidence="1">Cell membrane</location>
        <topology evidence="1">Multi-pass membrane protein</topology>
    </subcellularLocation>
</comment>